<dbReference type="EMBL" id="SLYC01000049">
    <property type="protein sequence ID" value="TCP96792.1"/>
    <property type="molecule type" value="Genomic_DNA"/>
</dbReference>
<sequence>MIQIDDAGSGSLLGGTIIGVLRVETKEFHYDIIPLNLYHEESFVNKEYLNYVVNIVDKIFQNLKVQKYEEIQVCRGYMFDKLKQWFDQNNYRYISTEIKDPLQTKIEKAFEEYTISLGLPESFIVYTKYPFHFHRILKWVYADYENRHHLCKKGWKSWKKYSNLQIDHTQETIKSKNLVCLKCNNPIEQNSNALVKVYESNRINKIYLHDYCI</sequence>
<protein>
    <submittedName>
        <fullName evidence="1">Uncharacterized protein</fullName>
    </submittedName>
</protein>
<dbReference type="RefSeq" id="WP_132849532.1">
    <property type="nucleotide sequence ID" value="NZ_CP058648.1"/>
</dbReference>
<dbReference type="Proteomes" id="UP000295504">
    <property type="component" value="Unassembled WGS sequence"/>
</dbReference>
<comment type="caution">
    <text evidence="1">The sequence shown here is derived from an EMBL/GenBank/DDBJ whole genome shotgun (WGS) entry which is preliminary data.</text>
</comment>
<name>A0A4R2TPB6_9FIRM</name>
<evidence type="ECO:0000313" key="1">
    <source>
        <dbReference type="EMBL" id="TCP96792.1"/>
    </source>
</evidence>
<accession>A0A4R2TPB6</accession>
<gene>
    <name evidence="1" type="ORF">EDD79_10499</name>
</gene>
<organism evidence="1 2">
    <name type="scientific">Serpentinicella alkaliphila</name>
    <dbReference type="NCBI Taxonomy" id="1734049"/>
    <lineage>
        <taxon>Bacteria</taxon>
        <taxon>Bacillati</taxon>
        <taxon>Bacillota</taxon>
        <taxon>Clostridia</taxon>
        <taxon>Peptostreptococcales</taxon>
        <taxon>Natronincolaceae</taxon>
        <taxon>Serpentinicella</taxon>
    </lineage>
</organism>
<evidence type="ECO:0000313" key="2">
    <source>
        <dbReference type="Proteomes" id="UP000295504"/>
    </source>
</evidence>
<dbReference type="AlphaFoldDB" id="A0A4R2TPB6"/>
<dbReference type="OrthoDB" id="1738242at2"/>
<reference evidence="1 2" key="1">
    <citation type="submission" date="2019-03" db="EMBL/GenBank/DDBJ databases">
        <title>Genomic Encyclopedia of Type Strains, Phase IV (KMG-IV): sequencing the most valuable type-strain genomes for metagenomic binning, comparative biology and taxonomic classification.</title>
        <authorList>
            <person name="Goeker M."/>
        </authorList>
    </citation>
    <scope>NUCLEOTIDE SEQUENCE [LARGE SCALE GENOMIC DNA]</scope>
    <source>
        <strain evidence="1 2">DSM 100013</strain>
    </source>
</reference>
<keyword evidence="2" id="KW-1185">Reference proteome</keyword>
<proteinExistence type="predicted"/>